<organism evidence="2 3">
    <name type="scientific">Arabidopsis thaliana</name>
    <name type="common">Mouse-ear cress</name>
    <dbReference type="NCBI Taxonomy" id="3702"/>
    <lineage>
        <taxon>Eukaryota</taxon>
        <taxon>Viridiplantae</taxon>
        <taxon>Streptophyta</taxon>
        <taxon>Embryophyta</taxon>
        <taxon>Tracheophyta</taxon>
        <taxon>Spermatophyta</taxon>
        <taxon>Magnoliopsida</taxon>
        <taxon>eudicotyledons</taxon>
        <taxon>Gunneridae</taxon>
        <taxon>Pentapetalae</taxon>
        <taxon>rosids</taxon>
        <taxon>malvids</taxon>
        <taxon>Brassicales</taxon>
        <taxon>Brassicaceae</taxon>
        <taxon>Camelineae</taxon>
        <taxon>Arabidopsis</taxon>
    </lineage>
</organism>
<feature type="region of interest" description="Disordered" evidence="1">
    <location>
        <begin position="127"/>
        <end position="156"/>
    </location>
</feature>
<feature type="compositionally biased region" description="Acidic residues" evidence="1">
    <location>
        <begin position="12"/>
        <end position="31"/>
    </location>
</feature>
<protein>
    <submittedName>
        <fullName evidence="2">Uncharacterized protein</fullName>
    </submittedName>
</protein>
<evidence type="ECO:0000313" key="3">
    <source>
        <dbReference type="Proteomes" id="UP000078284"/>
    </source>
</evidence>
<dbReference type="AlphaFoldDB" id="A0A178U6R2"/>
<reference evidence="3" key="1">
    <citation type="journal article" date="2016" name="Proc. Natl. Acad. Sci. U.S.A.">
        <title>Chromosome-level assembly of Arabidopsis thaliana Ler reveals the extent of translocation and inversion polymorphisms.</title>
        <authorList>
            <person name="Zapata L."/>
            <person name="Ding J."/>
            <person name="Willing E.M."/>
            <person name="Hartwig B."/>
            <person name="Bezdan D."/>
            <person name="Jiao W.B."/>
            <person name="Patel V."/>
            <person name="Velikkakam James G."/>
            <person name="Koornneef M."/>
            <person name="Ossowski S."/>
            <person name="Schneeberger K."/>
        </authorList>
    </citation>
    <scope>NUCLEOTIDE SEQUENCE [LARGE SCALE GENOMIC DNA]</scope>
    <source>
        <strain evidence="3">cv. Landsberg erecta</strain>
    </source>
</reference>
<comment type="caution">
    <text evidence="2">The sequence shown here is derived from an EMBL/GenBank/DDBJ whole genome shotgun (WGS) entry which is preliminary data.</text>
</comment>
<dbReference type="Proteomes" id="UP000078284">
    <property type="component" value="Unassembled WGS sequence"/>
</dbReference>
<feature type="region of interest" description="Disordered" evidence="1">
    <location>
        <begin position="1"/>
        <end position="47"/>
    </location>
</feature>
<gene>
    <name evidence="2" type="ORF">AXX17_ATUG01740</name>
</gene>
<feature type="compositionally biased region" description="Low complexity" evidence="1">
    <location>
        <begin position="146"/>
        <end position="155"/>
    </location>
</feature>
<name>A0A178U6R2_ARATH</name>
<accession>A0A178U6R2</accession>
<feature type="compositionally biased region" description="Gly residues" evidence="1">
    <location>
        <begin position="135"/>
        <end position="145"/>
    </location>
</feature>
<feature type="compositionally biased region" description="Basic and acidic residues" evidence="1">
    <location>
        <begin position="1"/>
        <end position="11"/>
    </location>
</feature>
<sequence>MNDQFMAKDSESTESDISIESDPSEYLESTEDANNHDGPLSSEEANHVEWMITEDGELFAVPTENAIEQQTNDSLNNMLSQFYVPSTDKEGSFRGPNLGTIGEHGLELEEVNADLFDVPRRMLIAEGAQDFGPNGENGGGNGNDGGDSSSDSFEFLTPEPKSLSVINISLDSSHAILMIPNSSKADSCWEDEMFKGDEPSEDEENGRWDKMLLEQELNHESLMNHLRLDEERSKGKLVDKAGENEKWKGKRAVEMNMESEKAKDQRIVGVNLHPLGIGYGINSKVKPGIHATARKSVGKKLATPAKRPCEICSHTDHPTEECLYPPQTIPYTDDYAKCYYCEGMGHMSMYCLYIAPNAGEGSLRGVGPLMTTATEEKCLNE</sequence>
<proteinExistence type="predicted"/>
<evidence type="ECO:0000256" key="1">
    <source>
        <dbReference type="SAM" id="MobiDB-lite"/>
    </source>
</evidence>
<dbReference type="EMBL" id="LUHQ01000013">
    <property type="protein sequence ID" value="OAO89329.1"/>
    <property type="molecule type" value="Genomic_DNA"/>
</dbReference>
<evidence type="ECO:0000313" key="2">
    <source>
        <dbReference type="EMBL" id="OAO89329.1"/>
    </source>
</evidence>
<dbReference type="Gene3D" id="4.10.60.10">
    <property type="entry name" value="Zinc finger, CCHC-type"/>
    <property type="match status" value="1"/>
</dbReference>